<protein>
    <submittedName>
        <fullName evidence="2">PH domain-containing protein</fullName>
    </submittedName>
</protein>
<gene>
    <name evidence="2" type="ORF">HB662_02495</name>
</gene>
<dbReference type="Pfam" id="PF08000">
    <property type="entry name" value="bPH_1"/>
    <property type="match status" value="1"/>
</dbReference>
<dbReference type="RefSeq" id="WP_168046783.1">
    <property type="nucleotide sequence ID" value="NZ_JAATJR010000001.1"/>
</dbReference>
<sequence>MSIFNALMGNSTKVDLAKLADEFGPLLIEGEQIKGAYRVVRDMFVFTNKRCILVDRQGVTGRKTEYLSIPYHDIARYAVETAGSFDMDAELKIWLRGDSQPIVKQFPKVANTLRFTA</sequence>
<organism evidence="2 3">
    <name type="scientific">Falsiroseomonas frigidaquae</name>
    <dbReference type="NCBI Taxonomy" id="487318"/>
    <lineage>
        <taxon>Bacteria</taxon>
        <taxon>Pseudomonadati</taxon>
        <taxon>Pseudomonadota</taxon>
        <taxon>Alphaproteobacteria</taxon>
        <taxon>Acetobacterales</taxon>
        <taxon>Roseomonadaceae</taxon>
        <taxon>Falsiroseomonas</taxon>
    </lineage>
</organism>
<dbReference type="InterPro" id="IPR037063">
    <property type="entry name" value="PHb_sf"/>
</dbReference>
<dbReference type="PANTHER" id="PTHR35796:SF3">
    <property type="entry name" value="BHLH DOMAIN-CONTAINING PROTEIN"/>
    <property type="match status" value="1"/>
</dbReference>
<comment type="caution">
    <text evidence="2">The sequence shown here is derived from an EMBL/GenBank/DDBJ whole genome shotgun (WGS) entry which is preliminary data.</text>
</comment>
<reference evidence="2 3" key="1">
    <citation type="submission" date="2020-03" db="EMBL/GenBank/DDBJ databases">
        <title>Roseomonas selenitidurans sp. nov. isolated from soil.</title>
        <authorList>
            <person name="Liu H."/>
        </authorList>
    </citation>
    <scope>NUCLEOTIDE SEQUENCE [LARGE SCALE GENOMIC DNA]</scope>
    <source>
        <strain evidence="2 3">JCM 15073</strain>
    </source>
</reference>
<dbReference type="CDD" id="cd13225">
    <property type="entry name" value="PH-like_bacteria"/>
    <property type="match status" value="1"/>
</dbReference>
<dbReference type="EMBL" id="JAAVTX010000001">
    <property type="protein sequence ID" value="NKE43629.1"/>
    <property type="molecule type" value="Genomic_DNA"/>
</dbReference>
<keyword evidence="3" id="KW-1185">Reference proteome</keyword>
<name>A0ABX1EUN4_9PROT</name>
<proteinExistence type="predicted"/>
<dbReference type="SUPFAM" id="SSF50729">
    <property type="entry name" value="PH domain-like"/>
    <property type="match status" value="1"/>
</dbReference>
<accession>A0ABX1EUN4</accession>
<evidence type="ECO:0000313" key="3">
    <source>
        <dbReference type="Proteomes" id="UP000765160"/>
    </source>
</evidence>
<feature type="domain" description="Bacterial Pleckstrin homology" evidence="1">
    <location>
        <begin position="3"/>
        <end position="111"/>
    </location>
</feature>
<dbReference type="Gene3D" id="2.30.29.50">
    <property type="entry name" value="Bacterial Pleckstrin homology domain"/>
    <property type="match status" value="1"/>
</dbReference>
<evidence type="ECO:0000259" key="1">
    <source>
        <dbReference type="Pfam" id="PF08000"/>
    </source>
</evidence>
<evidence type="ECO:0000313" key="2">
    <source>
        <dbReference type="EMBL" id="NKE43629.1"/>
    </source>
</evidence>
<dbReference type="Proteomes" id="UP000765160">
    <property type="component" value="Unassembled WGS sequence"/>
</dbReference>
<dbReference type="InterPro" id="IPR012544">
    <property type="entry name" value="PHb"/>
</dbReference>
<dbReference type="PANTHER" id="PTHR35796">
    <property type="entry name" value="HYPOTHETICAL CYTOSOLIC PROTEIN"/>
    <property type="match status" value="1"/>
</dbReference>